<dbReference type="EMBL" id="MBDN02000219">
    <property type="protein sequence ID" value="RLN77897.1"/>
    <property type="molecule type" value="Genomic_DNA"/>
</dbReference>
<name>A0A3R7K6Q7_9STRA</name>
<dbReference type="STRING" id="325452.A0A3R7K6Q7"/>
<accession>A0A3R7K6Q7</accession>
<evidence type="ECO:0000256" key="1">
    <source>
        <dbReference type="SAM" id="Phobius"/>
    </source>
</evidence>
<dbReference type="Proteomes" id="UP000285624">
    <property type="component" value="Unassembled WGS sequence"/>
</dbReference>
<evidence type="ECO:0000313" key="2">
    <source>
        <dbReference type="EMBL" id="RLN26534.1"/>
    </source>
</evidence>
<reference evidence="4 5" key="1">
    <citation type="submission" date="2018-07" db="EMBL/GenBank/DDBJ databases">
        <title>Genome sequencing of oomycete isolates from Chile give support for New Zealand origin for Phytophthora kernoviae and make available the first Nothophytophthora sp. genome.</title>
        <authorList>
            <person name="Studholme D.J."/>
            <person name="Sanfuentes E."/>
            <person name="Panda P."/>
            <person name="Hill R."/>
            <person name="Sambles C."/>
            <person name="Grant M."/>
            <person name="Williams N.M."/>
            <person name="Mcdougal R.L."/>
        </authorList>
    </citation>
    <scope>NUCLEOTIDE SEQUENCE [LARGE SCALE GENOMIC DNA]</scope>
    <source>
        <strain evidence="2">Chile2</strain>
        <strain evidence="3">Chile4</strain>
    </source>
</reference>
<sequence length="100" mass="11575">MVKFHFGSGTRGLFGILYEQFRLVLLVLPLYIGLTVVLGIVRVNLLSTGITLIDIWDAQGYTVLSSIHKLGALGYYACSIYVVEKLRQRRFYSHEYWMRR</sequence>
<keyword evidence="1" id="KW-0812">Transmembrane</keyword>
<keyword evidence="1" id="KW-0472">Membrane</keyword>
<feature type="transmembrane region" description="Helical" evidence="1">
    <location>
        <begin position="61"/>
        <end position="83"/>
    </location>
</feature>
<feature type="transmembrane region" description="Helical" evidence="1">
    <location>
        <begin position="21"/>
        <end position="41"/>
    </location>
</feature>
<dbReference type="InterPro" id="IPR024133">
    <property type="entry name" value="TM_138"/>
</dbReference>
<proteinExistence type="predicted"/>
<evidence type="ECO:0000313" key="4">
    <source>
        <dbReference type="Proteomes" id="UP000285624"/>
    </source>
</evidence>
<protein>
    <submittedName>
        <fullName evidence="2">Uncharacterized protein</fullName>
    </submittedName>
</protein>
<dbReference type="Proteomes" id="UP000285883">
    <property type="component" value="Unassembled WGS sequence"/>
</dbReference>
<dbReference type="Pfam" id="PF14935">
    <property type="entry name" value="TMEM138"/>
    <property type="match status" value="1"/>
</dbReference>
<comment type="caution">
    <text evidence="2">The sequence shown here is derived from an EMBL/GenBank/DDBJ whole genome shotgun (WGS) entry which is preliminary data.</text>
</comment>
<evidence type="ECO:0000313" key="3">
    <source>
        <dbReference type="EMBL" id="RLN77897.1"/>
    </source>
</evidence>
<keyword evidence="4" id="KW-1185">Reference proteome</keyword>
<organism evidence="2 5">
    <name type="scientific">Phytophthora kernoviae</name>
    <dbReference type="NCBI Taxonomy" id="325452"/>
    <lineage>
        <taxon>Eukaryota</taxon>
        <taxon>Sar</taxon>
        <taxon>Stramenopiles</taxon>
        <taxon>Oomycota</taxon>
        <taxon>Peronosporomycetes</taxon>
        <taxon>Peronosporales</taxon>
        <taxon>Peronosporaceae</taxon>
        <taxon>Phytophthora</taxon>
    </lineage>
</organism>
<dbReference type="EMBL" id="MAYM02001121">
    <property type="protein sequence ID" value="RLN26534.1"/>
    <property type="molecule type" value="Genomic_DNA"/>
</dbReference>
<evidence type="ECO:0000313" key="5">
    <source>
        <dbReference type="Proteomes" id="UP000285883"/>
    </source>
</evidence>
<gene>
    <name evidence="2" type="ORF">BBI17_006437</name>
    <name evidence="3" type="ORF">BBO99_00006372</name>
</gene>
<keyword evidence="1" id="KW-1133">Transmembrane helix</keyword>
<dbReference type="AlphaFoldDB" id="A0A3R7K6Q7"/>